<dbReference type="CDD" id="cd16936">
    <property type="entry name" value="HATPase_RsbW-like"/>
    <property type="match status" value="1"/>
</dbReference>
<sequence length="142" mass="14977">MPEYSLRIPSHVTSPHIARDFVTSVLQAQRLGGIVDDAALCVSELVTNSCVHAAGTGTGAGLLLVTNPAGMRATVFDTDVTLPVMKEGYDAESGRGLWILDSLTEGRWGAERGGWRTGQRGGEGGKGVWFELGAPDPSRPGR</sequence>
<evidence type="ECO:0008006" key="3">
    <source>
        <dbReference type="Google" id="ProtNLM"/>
    </source>
</evidence>
<name>A0A101JNK2_9ACTN</name>
<dbReference type="PANTHER" id="PTHR35526">
    <property type="entry name" value="ANTI-SIGMA-F FACTOR RSBW-RELATED"/>
    <property type="match status" value="1"/>
</dbReference>
<dbReference type="AlphaFoldDB" id="A0A101JNK2"/>
<dbReference type="Gene3D" id="3.30.565.10">
    <property type="entry name" value="Histidine kinase-like ATPase, C-terminal domain"/>
    <property type="match status" value="1"/>
</dbReference>
<dbReference type="OrthoDB" id="4298621at2"/>
<dbReference type="RefSeq" id="WP_062706452.1">
    <property type="nucleotide sequence ID" value="NZ_LLZG01000312.1"/>
</dbReference>
<dbReference type="InterPro" id="IPR036890">
    <property type="entry name" value="HATPase_C_sf"/>
</dbReference>
<protein>
    <recommendedName>
        <fullName evidence="3">Histidine kinase/HSP90-like ATPase domain-containing protein</fullName>
    </recommendedName>
</protein>
<comment type="caution">
    <text evidence="1">The sequence shown here is derived from an EMBL/GenBank/DDBJ whole genome shotgun (WGS) entry which is preliminary data.</text>
</comment>
<organism evidence="1 2">
    <name type="scientific">Streptomyces regalis</name>
    <dbReference type="NCBI Taxonomy" id="68262"/>
    <lineage>
        <taxon>Bacteria</taxon>
        <taxon>Bacillati</taxon>
        <taxon>Actinomycetota</taxon>
        <taxon>Actinomycetes</taxon>
        <taxon>Kitasatosporales</taxon>
        <taxon>Streptomycetaceae</taxon>
        <taxon>Streptomyces</taxon>
    </lineage>
</organism>
<evidence type="ECO:0000313" key="2">
    <source>
        <dbReference type="Proteomes" id="UP000053923"/>
    </source>
</evidence>
<gene>
    <name evidence="1" type="ORF">ADL12_27385</name>
</gene>
<keyword evidence="2" id="KW-1185">Reference proteome</keyword>
<dbReference type="InterPro" id="IPR050267">
    <property type="entry name" value="Anti-sigma-factor_SerPK"/>
</dbReference>
<accession>A0A101JNK2</accession>
<dbReference type="Proteomes" id="UP000053923">
    <property type="component" value="Unassembled WGS sequence"/>
</dbReference>
<dbReference type="PANTHER" id="PTHR35526:SF3">
    <property type="entry name" value="ANTI-SIGMA-F FACTOR RSBW"/>
    <property type="match status" value="1"/>
</dbReference>
<reference evidence="2" key="1">
    <citation type="submission" date="2015-10" db="EMBL/GenBank/DDBJ databases">
        <authorList>
            <person name="Ju K.-S."/>
            <person name="Doroghazi J.R."/>
            <person name="Metcalf W.W."/>
        </authorList>
    </citation>
    <scope>NUCLEOTIDE SEQUENCE [LARGE SCALE GENOMIC DNA]</scope>
    <source>
        <strain evidence="2">NRRL 3151</strain>
    </source>
</reference>
<dbReference type="EMBL" id="LLZG01000312">
    <property type="protein sequence ID" value="KUL30106.1"/>
    <property type="molecule type" value="Genomic_DNA"/>
</dbReference>
<proteinExistence type="predicted"/>
<evidence type="ECO:0000313" key="1">
    <source>
        <dbReference type="EMBL" id="KUL30106.1"/>
    </source>
</evidence>